<protein>
    <submittedName>
        <fullName evidence="3">Uncharacterized protein</fullName>
    </submittedName>
</protein>
<organism evidence="3 4">
    <name type="scientific">Hibiscus sabdariffa</name>
    <name type="common">roselle</name>
    <dbReference type="NCBI Taxonomy" id="183260"/>
    <lineage>
        <taxon>Eukaryota</taxon>
        <taxon>Viridiplantae</taxon>
        <taxon>Streptophyta</taxon>
        <taxon>Embryophyta</taxon>
        <taxon>Tracheophyta</taxon>
        <taxon>Spermatophyta</taxon>
        <taxon>Magnoliopsida</taxon>
        <taxon>eudicotyledons</taxon>
        <taxon>Gunneridae</taxon>
        <taxon>Pentapetalae</taxon>
        <taxon>rosids</taxon>
        <taxon>malvids</taxon>
        <taxon>Malvales</taxon>
        <taxon>Malvaceae</taxon>
        <taxon>Malvoideae</taxon>
        <taxon>Hibiscus</taxon>
    </lineage>
</organism>
<evidence type="ECO:0000313" key="4">
    <source>
        <dbReference type="Proteomes" id="UP001472677"/>
    </source>
</evidence>
<dbReference type="InterPro" id="IPR002347">
    <property type="entry name" value="SDR_fam"/>
</dbReference>
<evidence type="ECO:0000256" key="1">
    <source>
        <dbReference type="ARBA" id="ARBA00006484"/>
    </source>
</evidence>
<dbReference type="PANTHER" id="PTHR43180">
    <property type="entry name" value="3-OXOACYL-(ACYL-CARRIER-PROTEIN) REDUCTASE (AFU_ORTHOLOGUE AFUA_6G11210)"/>
    <property type="match status" value="1"/>
</dbReference>
<evidence type="ECO:0000313" key="3">
    <source>
        <dbReference type="EMBL" id="KAK8554011.1"/>
    </source>
</evidence>
<dbReference type="InterPro" id="IPR036291">
    <property type="entry name" value="NAD(P)-bd_dom_sf"/>
</dbReference>
<sequence length="123" mass="13682">MFNNVGIMGDLETRVIETSTENFERVCDVNVLGAFHGAKHDARVMVSAKKGCILFAARLALKICYGNSHAYKTSKHVVAGLTKSLVVELGEHGIKVNCISPHGIFTLMFQKTLVFFDKRRARR</sequence>
<dbReference type="PANTHER" id="PTHR43180:SF49">
    <property type="entry name" value="MOMILACTONE A SYNTHASE-LIKE"/>
    <property type="match status" value="1"/>
</dbReference>
<dbReference type="EMBL" id="JBBPBM010000019">
    <property type="protein sequence ID" value="KAK8554011.1"/>
    <property type="molecule type" value="Genomic_DNA"/>
</dbReference>
<dbReference type="Proteomes" id="UP001472677">
    <property type="component" value="Unassembled WGS sequence"/>
</dbReference>
<keyword evidence="2" id="KW-0560">Oxidoreductase</keyword>
<comment type="similarity">
    <text evidence="1">Belongs to the short-chain dehydrogenases/reductases (SDR) family.</text>
</comment>
<evidence type="ECO:0000256" key="2">
    <source>
        <dbReference type="ARBA" id="ARBA00023002"/>
    </source>
</evidence>
<accession>A0ABR2E9L9</accession>
<dbReference type="Pfam" id="PF13561">
    <property type="entry name" value="adh_short_C2"/>
    <property type="match status" value="1"/>
</dbReference>
<comment type="caution">
    <text evidence="3">The sequence shown here is derived from an EMBL/GenBank/DDBJ whole genome shotgun (WGS) entry which is preliminary data.</text>
</comment>
<dbReference type="Gene3D" id="3.40.50.720">
    <property type="entry name" value="NAD(P)-binding Rossmann-like Domain"/>
    <property type="match status" value="1"/>
</dbReference>
<dbReference type="SUPFAM" id="SSF51735">
    <property type="entry name" value="NAD(P)-binding Rossmann-fold domains"/>
    <property type="match status" value="1"/>
</dbReference>
<gene>
    <name evidence="3" type="ORF">V6N12_030990</name>
</gene>
<name>A0ABR2E9L9_9ROSI</name>
<reference evidence="3 4" key="1">
    <citation type="journal article" date="2024" name="G3 (Bethesda)">
        <title>Genome assembly of Hibiscus sabdariffa L. provides insights into metabolisms of medicinal natural products.</title>
        <authorList>
            <person name="Kim T."/>
        </authorList>
    </citation>
    <scope>NUCLEOTIDE SEQUENCE [LARGE SCALE GENOMIC DNA]</scope>
    <source>
        <strain evidence="3">TK-2024</strain>
        <tissue evidence="3">Old leaves</tissue>
    </source>
</reference>
<proteinExistence type="inferred from homology"/>
<dbReference type="PRINTS" id="PR00081">
    <property type="entry name" value="GDHRDH"/>
</dbReference>
<keyword evidence="4" id="KW-1185">Reference proteome</keyword>